<feature type="domain" description="CdaR GGDEF-like" evidence="3">
    <location>
        <begin position="291"/>
        <end position="412"/>
    </location>
</feature>
<reference evidence="4 5" key="1">
    <citation type="journal article" date="2017" name="Infect. Genet. Evol.">
        <title>The new phylogeny of the genus Mycobacterium: The old and the news.</title>
        <authorList>
            <person name="Tortoli E."/>
            <person name="Fedrizzi T."/>
            <person name="Meehan C.J."/>
            <person name="Trovato A."/>
            <person name="Grottola A."/>
            <person name="Giacobazzi E."/>
            <person name="Serpini G.F."/>
            <person name="Tagliazucchi S."/>
            <person name="Fabio A."/>
            <person name="Bettua C."/>
            <person name="Bertorelli R."/>
            <person name="Frascaro F."/>
            <person name="De Sanctis V."/>
            <person name="Pecorari M."/>
            <person name="Jousson O."/>
            <person name="Segata N."/>
            <person name="Cirillo D.M."/>
        </authorList>
    </citation>
    <scope>NUCLEOTIDE SEQUENCE [LARGE SCALE GENOMIC DNA]</scope>
    <source>
        <strain evidence="4 5">CIP1034565</strain>
    </source>
</reference>
<dbReference type="Proteomes" id="UP000230551">
    <property type="component" value="Unassembled WGS sequence"/>
</dbReference>
<dbReference type="STRING" id="85968.GCA_900073015_00497"/>
<dbReference type="InterPro" id="IPR041522">
    <property type="entry name" value="CdaR_GGDEF"/>
</dbReference>
<dbReference type="PANTHER" id="PTHR33744">
    <property type="entry name" value="CARBOHYDRATE DIACID REGULATOR"/>
    <property type="match status" value="1"/>
</dbReference>
<dbReference type="OrthoDB" id="3190266at2"/>
<dbReference type="Pfam" id="PF17853">
    <property type="entry name" value="GGDEF_2"/>
    <property type="match status" value="1"/>
</dbReference>
<dbReference type="InterPro" id="IPR042070">
    <property type="entry name" value="PucR_C-HTH_sf"/>
</dbReference>
<evidence type="ECO:0000259" key="2">
    <source>
        <dbReference type="Pfam" id="PF13556"/>
    </source>
</evidence>
<protein>
    <submittedName>
        <fullName evidence="4">PucR family transcriptional regulator</fullName>
    </submittedName>
</protein>
<evidence type="ECO:0000259" key="3">
    <source>
        <dbReference type="Pfam" id="PF17853"/>
    </source>
</evidence>
<name>A0A2G5P980_9MYCO</name>
<sequence length="536" mass="56342">MAINGGSAGIGGRCRVRDLLNVAGPVDLRLAGGSRDNAVTRTALFDPTAPLRPAPFAVLIGVGLTPRLVDVAAVLAEAAAAGHTALVLRASALVEAPELAGLADDHRVALLTVGDGVDWLGVEAQLRAAILAAAHRDGAPPVGDLFSLAEAISDSVGGAVVIEDVNLRVLAYSSGEYPIDENRRNAILGRRVPFAPENPGQYRQVYQSSTVCEVPAVGGDLDRLGVALRSGDEVIGSLWVTVPANGLNPGASRHLADVAPLVVAHLMRARQTEDLARQQRSEAAAELVAGSGDLRDAAAVLGFSPGAPMAAMTIAAVSPAQRLIARQQRFAALVELNCQSRKLAVGVTGASDLVHVVCSAKRLADSQDLVVTAEAIRRSARTALELDVVIGVGPVAATAAGLRSSAQSSAKVATLLRREPELAPIATHRQLTDRTSFADLAAAAAETPGLVSARVDEIRSHDEGFGTGYAELLRVYLRNWRDATRTAAELGVHPNTVRYRLRRISETFGVELADPDQMLPIWLGLEVRRLDQDRVR</sequence>
<comment type="similarity">
    <text evidence="1">Belongs to the CdaR family.</text>
</comment>
<evidence type="ECO:0000313" key="5">
    <source>
        <dbReference type="Proteomes" id="UP000230551"/>
    </source>
</evidence>
<dbReference type="EMBL" id="PDCN02000013">
    <property type="protein sequence ID" value="PIB74918.1"/>
    <property type="molecule type" value="Genomic_DNA"/>
</dbReference>
<gene>
    <name evidence="4" type="ORF">CQY22_011165</name>
</gene>
<evidence type="ECO:0000313" key="4">
    <source>
        <dbReference type="EMBL" id="PIB74918.1"/>
    </source>
</evidence>
<organism evidence="4 5">
    <name type="scientific">Mycolicibacterium brumae</name>
    <dbReference type="NCBI Taxonomy" id="85968"/>
    <lineage>
        <taxon>Bacteria</taxon>
        <taxon>Bacillati</taxon>
        <taxon>Actinomycetota</taxon>
        <taxon>Actinomycetes</taxon>
        <taxon>Mycobacteriales</taxon>
        <taxon>Mycobacteriaceae</taxon>
        <taxon>Mycolicibacterium</taxon>
    </lineage>
</organism>
<proteinExistence type="inferred from homology"/>
<dbReference type="PANTHER" id="PTHR33744:SF17">
    <property type="entry name" value="CONSERVED PROTEIN"/>
    <property type="match status" value="1"/>
</dbReference>
<dbReference type="Pfam" id="PF13556">
    <property type="entry name" value="HTH_30"/>
    <property type="match status" value="1"/>
</dbReference>
<dbReference type="InterPro" id="IPR025736">
    <property type="entry name" value="PucR_C-HTH_dom"/>
</dbReference>
<feature type="domain" description="PucR C-terminal helix-turn-helix" evidence="2">
    <location>
        <begin position="470"/>
        <end position="526"/>
    </location>
</feature>
<dbReference type="RefSeq" id="WP_090585526.1">
    <property type="nucleotide sequence ID" value="NZ_CP104302.1"/>
</dbReference>
<dbReference type="AlphaFoldDB" id="A0A2G5P980"/>
<dbReference type="Gene3D" id="1.10.10.2840">
    <property type="entry name" value="PucR C-terminal helix-turn-helix domain"/>
    <property type="match status" value="1"/>
</dbReference>
<accession>A0A2G5P980</accession>
<comment type="caution">
    <text evidence="4">The sequence shown here is derived from an EMBL/GenBank/DDBJ whole genome shotgun (WGS) entry which is preliminary data.</text>
</comment>
<dbReference type="InterPro" id="IPR051448">
    <property type="entry name" value="CdaR-like_regulators"/>
</dbReference>
<keyword evidence="5" id="KW-1185">Reference proteome</keyword>
<evidence type="ECO:0000256" key="1">
    <source>
        <dbReference type="ARBA" id="ARBA00006754"/>
    </source>
</evidence>